<protein>
    <submittedName>
        <fullName evidence="1">Uncharacterized protein</fullName>
    </submittedName>
</protein>
<reference evidence="1 2" key="1">
    <citation type="submission" date="2020-02" db="EMBL/GenBank/DDBJ databases">
        <authorList>
            <person name="Ma Q."/>
            <person name="Huang Y."/>
            <person name="Song X."/>
            <person name="Pei D."/>
        </authorList>
    </citation>
    <scope>NUCLEOTIDE SEQUENCE [LARGE SCALE GENOMIC DNA]</scope>
    <source>
        <strain evidence="1">Sxm20200214</strain>
        <tissue evidence="1">Leaf</tissue>
    </source>
</reference>
<sequence length="109" mass="12292">MLVSHRRNHYSISLDHCYCFPYFFSYCYNYLLPVLAELNAGGIANTKIHLSSLGRRKRRLKHTIADAIATSLISGKDEQMTRTDTAVDSAVPLADAQCMEAVEVIRAER</sequence>
<keyword evidence="2" id="KW-1185">Reference proteome</keyword>
<name>A0A8X8AT69_BRACI</name>
<proteinExistence type="predicted"/>
<comment type="caution">
    <text evidence="1">The sequence shown here is derived from an EMBL/GenBank/DDBJ whole genome shotgun (WGS) entry which is preliminary data.</text>
</comment>
<organism evidence="1 2">
    <name type="scientific">Brassica carinata</name>
    <name type="common">Ethiopian mustard</name>
    <name type="synonym">Abyssinian cabbage</name>
    <dbReference type="NCBI Taxonomy" id="52824"/>
    <lineage>
        <taxon>Eukaryota</taxon>
        <taxon>Viridiplantae</taxon>
        <taxon>Streptophyta</taxon>
        <taxon>Embryophyta</taxon>
        <taxon>Tracheophyta</taxon>
        <taxon>Spermatophyta</taxon>
        <taxon>Magnoliopsida</taxon>
        <taxon>eudicotyledons</taxon>
        <taxon>Gunneridae</taxon>
        <taxon>Pentapetalae</taxon>
        <taxon>rosids</taxon>
        <taxon>malvids</taxon>
        <taxon>Brassicales</taxon>
        <taxon>Brassicaceae</taxon>
        <taxon>Brassiceae</taxon>
        <taxon>Brassica</taxon>
    </lineage>
</organism>
<dbReference type="EMBL" id="JAAMPC010000005">
    <property type="protein sequence ID" value="KAG2310748.1"/>
    <property type="molecule type" value="Genomic_DNA"/>
</dbReference>
<gene>
    <name evidence="1" type="ORF">Bca52824_022305</name>
</gene>
<evidence type="ECO:0000313" key="1">
    <source>
        <dbReference type="EMBL" id="KAG2310748.1"/>
    </source>
</evidence>
<evidence type="ECO:0000313" key="2">
    <source>
        <dbReference type="Proteomes" id="UP000886595"/>
    </source>
</evidence>
<dbReference type="AlphaFoldDB" id="A0A8X8AT69"/>
<accession>A0A8X8AT69</accession>
<dbReference type="OrthoDB" id="1748449at2759"/>
<dbReference type="Proteomes" id="UP000886595">
    <property type="component" value="Unassembled WGS sequence"/>
</dbReference>